<evidence type="ECO:0000256" key="1">
    <source>
        <dbReference type="ARBA" id="ARBA00023004"/>
    </source>
</evidence>
<protein>
    <recommendedName>
        <fullName evidence="4">Aconitase/3-isopropylmalate dehydratase large subunit alpha/beta/alpha domain-containing protein</fullName>
    </recommendedName>
</protein>
<proteinExistence type="predicted"/>
<keyword evidence="3" id="KW-1185">Reference proteome</keyword>
<dbReference type="PANTHER" id="PTHR11670">
    <property type="entry name" value="ACONITASE/IRON-RESPONSIVE ELEMENT FAMILY MEMBER"/>
    <property type="match status" value="1"/>
</dbReference>
<dbReference type="STRING" id="3659.A0A0A0L103"/>
<dbReference type="OMA" id="ANMELDF"/>
<dbReference type="Gene3D" id="3.30.499.10">
    <property type="entry name" value="Aconitase, domain 3"/>
    <property type="match status" value="2"/>
</dbReference>
<reference evidence="2 3" key="3">
    <citation type="journal article" date="2010" name="BMC Genomics">
        <title>Transcriptome sequencing and comparative analysis of cucumber flowers with different sex types.</title>
        <authorList>
            <person name="Guo S."/>
            <person name="Zheng Y."/>
            <person name="Joung J.G."/>
            <person name="Liu S."/>
            <person name="Zhang Z."/>
            <person name="Crasta O.R."/>
            <person name="Sobral B.W."/>
            <person name="Xu Y."/>
            <person name="Huang S."/>
            <person name="Fei Z."/>
        </authorList>
    </citation>
    <scope>NUCLEOTIDE SEQUENCE [LARGE SCALE GENOMIC DNA]</scope>
    <source>
        <strain evidence="3">cv. 9930</strain>
    </source>
</reference>
<dbReference type="AlphaFoldDB" id="A0A0A0L103"/>
<dbReference type="InterPro" id="IPR036008">
    <property type="entry name" value="Aconitase_4Fe-4S_dom"/>
</dbReference>
<dbReference type="InterPro" id="IPR006249">
    <property type="entry name" value="Aconitase/IRP2"/>
</dbReference>
<reference evidence="2 3" key="1">
    <citation type="journal article" date="2009" name="Nat. Genet.">
        <title>The genome of the cucumber, Cucumis sativus L.</title>
        <authorList>
            <person name="Huang S."/>
            <person name="Li R."/>
            <person name="Zhang Z."/>
            <person name="Li L."/>
            <person name="Gu X."/>
            <person name="Fan W."/>
            <person name="Lucas W.J."/>
            <person name="Wang X."/>
            <person name="Xie B."/>
            <person name="Ni P."/>
            <person name="Ren Y."/>
            <person name="Zhu H."/>
            <person name="Li J."/>
            <person name="Lin K."/>
            <person name="Jin W."/>
            <person name="Fei Z."/>
            <person name="Li G."/>
            <person name="Staub J."/>
            <person name="Kilian A."/>
            <person name="van der Vossen E.A."/>
            <person name="Wu Y."/>
            <person name="Guo J."/>
            <person name="He J."/>
            <person name="Jia Z."/>
            <person name="Ren Y."/>
            <person name="Tian G."/>
            <person name="Lu Y."/>
            <person name="Ruan J."/>
            <person name="Qian W."/>
            <person name="Wang M."/>
            <person name="Huang Q."/>
            <person name="Li B."/>
            <person name="Xuan Z."/>
            <person name="Cao J."/>
            <person name="Asan"/>
            <person name="Wu Z."/>
            <person name="Zhang J."/>
            <person name="Cai Q."/>
            <person name="Bai Y."/>
            <person name="Zhao B."/>
            <person name="Han Y."/>
            <person name="Li Y."/>
            <person name="Li X."/>
            <person name="Wang S."/>
            <person name="Shi Q."/>
            <person name="Liu S."/>
            <person name="Cho W.K."/>
            <person name="Kim J.Y."/>
            <person name="Xu Y."/>
            <person name="Heller-Uszynska K."/>
            <person name="Miao H."/>
            <person name="Cheng Z."/>
            <person name="Zhang S."/>
            <person name="Wu J."/>
            <person name="Yang Y."/>
            <person name="Kang H."/>
            <person name="Li M."/>
            <person name="Liang H."/>
            <person name="Ren X."/>
            <person name="Shi Z."/>
            <person name="Wen M."/>
            <person name="Jian M."/>
            <person name="Yang H."/>
            <person name="Zhang G."/>
            <person name="Yang Z."/>
            <person name="Chen R."/>
            <person name="Liu S."/>
            <person name="Li J."/>
            <person name="Ma L."/>
            <person name="Liu H."/>
            <person name="Zhou Y."/>
            <person name="Zhao J."/>
            <person name="Fang X."/>
            <person name="Li G."/>
            <person name="Fang L."/>
            <person name="Li Y."/>
            <person name="Liu D."/>
            <person name="Zheng H."/>
            <person name="Zhang Y."/>
            <person name="Qin N."/>
            <person name="Li Z."/>
            <person name="Yang G."/>
            <person name="Yang S."/>
            <person name="Bolund L."/>
            <person name="Kristiansen K."/>
            <person name="Zheng H."/>
            <person name="Li S."/>
            <person name="Zhang X."/>
            <person name="Yang H."/>
            <person name="Wang J."/>
            <person name="Sun R."/>
            <person name="Zhang B."/>
            <person name="Jiang S."/>
            <person name="Wang J."/>
            <person name="Du Y."/>
            <person name="Li S."/>
        </authorList>
    </citation>
    <scope>NUCLEOTIDE SEQUENCE [LARGE SCALE GENOMIC DNA]</scope>
    <source>
        <strain evidence="3">cv. 9930</strain>
    </source>
</reference>
<sequence length="169" mass="19092">MVQYRQKGKSKSKFGYVAERLTFSIRVLLESAIHNCDEFQVKFKDVEKILDWEKTCPRQVEIPFKPCQSPASDFTGLPAVIDLACMKDAVNNIGGNSNKVIPLVGEKLTSKLRSQKFGSSSKNKPSVNIPVDLVIDHSVEVDMARSEKAVEANMELDFHRNKERFAFLK</sequence>
<dbReference type="EMBL" id="CM002924">
    <property type="protein sequence ID" value="KGN55635.1"/>
    <property type="molecule type" value="Genomic_DNA"/>
</dbReference>
<reference evidence="2 3" key="2">
    <citation type="journal article" date="2009" name="PLoS ONE">
        <title>An integrated genetic and cytogenetic map of the cucumber genome.</title>
        <authorList>
            <person name="Ren Y."/>
            <person name="Zhang Z."/>
            <person name="Liu J."/>
            <person name="Staub J.E."/>
            <person name="Han Y."/>
            <person name="Cheng Z."/>
            <person name="Li X."/>
            <person name="Lu J."/>
            <person name="Miao H."/>
            <person name="Kang H."/>
            <person name="Xie B."/>
            <person name="Gu X."/>
            <person name="Wang X."/>
            <person name="Du Y."/>
            <person name="Jin W."/>
            <person name="Huang S."/>
        </authorList>
    </citation>
    <scope>NUCLEOTIDE SEQUENCE [LARGE SCALE GENOMIC DNA]</scope>
    <source>
        <strain evidence="3">cv. 9930</strain>
    </source>
</reference>
<reference evidence="2 3" key="4">
    <citation type="journal article" date="2011" name="BMC Genomics">
        <title>RNA-Seq improves annotation of protein-coding genes in the cucumber genome.</title>
        <authorList>
            <person name="Li Z."/>
            <person name="Zhang Z."/>
            <person name="Yan P."/>
            <person name="Huang S."/>
            <person name="Fei Z."/>
            <person name="Lin K."/>
        </authorList>
    </citation>
    <scope>NUCLEOTIDE SEQUENCE [LARGE SCALE GENOMIC DNA]</scope>
    <source>
        <strain evidence="3">cv. 9930</strain>
    </source>
</reference>
<name>A0A0A0L103_CUCSA</name>
<evidence type="ECO:0000313" key="2">
    <source>
        <dbReference type="EMBL" id="KGN55635.1"/>
    </source>
</evidence>
<dbReference type="InterPro" id="IPR015931">
    <property type="entry name" value="Acnase/IPM_dHydase_lsu_aba_1/3"/>
</dbReference>
<dbReference type="Proteomes" id="UP000029981">
    <property type="component" value="Chromosome 3"/>
</dbReference>
<dbReference type="Gramene" id="KGN55635">
    <property type="protein sequence ID" value="KGN55635"/>
    <property type="gene ID" value="Csa_3G002550"/>
</dbReference>
<keyword evidence="1" id="KW-0408">Iron</keyword>
<organism evidence="2 3">
    <name type="scientific">Cucumis sativus</name>
    <name type="common">Cucumber</name>
    <dbReference type="NCBI Taxonomy" id="3659"/>
    <lineage>
        <taxon>Eukaryota</taxon>
        <taxon>Viridiplantae</taxon>
        <taxon>Streptophyta</taxon>
        <taxon>Embryophyta</taxon>
        <taxon>Tracheophyta</taxon>
        <taxon>Spermatophyta</taxon>
        <taxon>Magnoliopsida</taxon>
        <taxon>eudicotyledons</taxon>
        <taxon>Gunneridae</taxon>
        <taxon>Pentapetalae</taxon>
        <taxon>rosids</taxon>
        <taxon>fabids</taxon>
        <taxon>Cucurbitales</taxon>
        <taxon>Cucurbitaceae</taxon>
        <taxon>Benincaseae</taxon>
        <taxon>Cucumis</taxon>
    </lineage>
</organism>
<dbReference type="SUPFAM" id="SSF53732">
    <property type="entry name" value="Aconitase iron-sulfur domain"/>
    <property type="match status" value="1"/>
</dbReference>
<gene>
    <name evidence="2" type="ORF">Csa_3G002550</name>
</gene>
<accession>A0A0A0L103</accession>
<evidence type="ECO:0008006" key="4">
    <source>
        <dbReference type="Google" id="ProtNLM"/>
    </source>
</evidence>
<evidence type="ECO:0000313" key="3">
    <source>
        <dbReference type="Proteomes" id="UP000029981"/>
    </source>
</evidence>